<accession>A0A6P8RQA8</accession>
<evidence type="ECO:0000256" key="6">
    <source>
        <dbReference type="ARBA" id="ARBA00022530"/>
    </source>
</evidence>
<dbReference type="SUPFAM" id="SSF52058">
    <property type="entry name" value="L domain-like"/>
    <property type="match status" value="1"/>
</dbReference>
<dbReference type="Pfam" id="PF13855">
    <property type="entry name" value="LRR_8"/>
    <property type="match status" value="3"/>
</dbReference>
<keyword evidence="10" id="KW-0677">Repeat</keyword>
<evidence type="ECO:0000256" key="12">
    <source>
        <dbReference type="ARBA" id="ARBA00023157"/>
    </source>
</evidence>
<dbReference type="RefSeq" id="XP_033807670.1">
    <property type="nucleotide sequence ID" value="XM_033951779.1"/>
</dbReference>
<keyword evidence="9 14" id="KW-0732">Signal</keyword>
<dbReference type="PROSITE" id="PS51450">
    <property type="entry name" value="LRR"/>
    <property type="match status" value="4"/>
</dbReference>
<comment type="subunit">
    <text evidence="3">Binds to laminin.</text>
</comment>
<evidence type="ECO:0000256" key="3">
    <source>
        <dbReference type="ARBA" id="ARBA00011719"/>
    </source>
</evidence>
<feature type="domain" description="LRRNT" evidence="15">
    <location>
        <begin position="42"/>
        <end position="76"/>
    </location>
</feature>
<evidence type="ECO:0000313" key="17">
    <source>
        <dbReference type="RefSeq" id="XP_033807669.1"/>
    </source>
</evidence>
<evidence type="ECO:0000256" key="8">
    <source>
        <dbReference type="ARBA" id="ARBA00022641"/>
    </source>
</evidence>
<dbReference type="InterPro" id="IPR050333">
    <property type="entry name" value="SLRP"/>
</dbReference>
<evidence type="ECO:0000256" key="14">
    <source>
        <dbReference type="SAM" id="SignalP"/>
    </source>
</evidence>
<dbReference type="FunFam" id="3.80.10.10:FF:000073">
    <property type="entry name" value="Lumican"/>
    <property type="match status" value="1"/>
</dbReference>
<evidence type="ECO:0000256" key="9">
    <source>
        <dbReference type="ARBA" id="ARBA00022729"/>
    </source>
</evidence>
<dbReference type="InterPro" id="IPR032675">
    <property type="entry name" value="LRR_dom_sf"/>
</dbReference>
<reference evidence="17 18" key="1">
    <citation type="submission" date="2025-04" db="UniProtKB">
        <authorList>
            <consortium name="RefSeq"/>
        </authorList>
    </citation>
    <scope>IDENTIFICATION</scope>
</reference>
<dbReference type="OrthoDB" id="6359842at2759"/>
<evidence type="ECO:0000313" key="18">
    <source>
        <dbReference type="RefSeq" id="XP_033807670.1"/>
    </source>
</evidence>
<sequence>MHLYHLPFFLVSISGILCTYDYYAPEDDYGYAHAFFSASTANCAPECNCPSNYPTAMYCNELKLKSIPIIPNGIRYLYLQYNQIESIEDNAFDNVTDLQWLILDHNHLSNAKIGKSAFSKLKQLLKLHISYNNLTEAVGPLPKTLTDLYLTHNKITKMAPSLLEGLVNLTVVDLQYNALKDDSVGGTFKGLKSLEHLDLSFNELTKVPPGLPSALQILYLDNNKISSIPNDYFKDFQSLKYFRLSHNKLADAGVPGNLFNISSLRELDLSFNELNSIPTVNEDLENFYLQANRINRITMSSFCRSVGPLEYSRIQHLRLDGNNFTQADVPQEIHSCLRQASEIDLV</sequence>
<evidence type="ECO:0000256" key="1">
    <source>
        <dbReference type="ARBA" id="ARBA00004498"/>
    </source>
</evidence>
<dbReference type="CTD" id="4060"/>
<dbReference type="PANTHER" id="PTHR45712">
    <property type="entry name" value="AGAP008170-PA"/>
    <property type="match status" value="1"/>
</dbReference>
<keyword evidence="8" id="KW-0765">Sulfation</keyword>
<dbReference type="KEGG" id="gsh:117363671"/>
<comment type="similarity">
    <text evidence="2">Belongs to the small leucine-rich proteoglycan (SLRP) family. SLRP class II subfamily.</text>
</comment>
<dbReference type="GO" id="GO:0005518">
    <property type="term" value="F:collagen binding"/>
    <property type="evidence" value="ECO:0007669"/>
    <property type="project" value="TreeGrafter"/>
</dbReference>
<dbReference type="Proteomes" id="UP000515159">
    <property type="component" value="Chromosome 7"/>
</dbReference>
<evidence type="ECO:0000256" key="5">
    <source>
        <dbReference type="ARBA" id="ARBA00022525"/>
    </source>
</evidence>
<evidence type="ECO:0000256" key="2">
    <source>
        <dbReference type="ARBA" id="ARBA00005818"/>
    </source>
</evidence>
<keyword evidence="16" id="KW-1185">Reference proteome</keyword>
<dbReference type="InterPro" id="IPR000372">
    <property type="entry name" value="LRRNT"/>
</dbReference>
<dbReference type="SMART" id="SM00364">
    <property type="entry name" value="LRR_BAC"/>
    <property type="match status" value="5"/>
</dbReference>
<protein>
    <recommendedName>
        <fullName evidence="4">Lumican</fullName>
    </recommendedName>
</protein>
<dbReference type="PANTHER" id="PTHR45712:SF6">
    <property type="entry name" value="LUMICAN"/>
    <property type="match status" value="1"/>
</dbReference>
<keyword evidence="5" id="KW-0964">Secreted</keyword>
<evidence type="ECO:0000256" key="10">
    <source>
        <dbReference type="ARBA" id="ARBA00022737"/>
    </source>
</evidence>
<feature type="chain" id="PRO_5044654150" description="Lumican" evidence="14">
    <location>
        <begin position="19"/>
        <end position="346"/>
    </location>
</feature>
<gene>
    <name evidence="17 18" type="primary">LUM</name>
</gene>
<dbReference type="SMART" id="SM00013">
    <property type="entry name" value="LRRNT"/>
    <property type="match status" value="1"/>
</dbReference>
<dbReference type="InterPro" id="IPR003591">
    <property type="entry name" value="Leu-rich_rpt_typical-subtyp"/>
</dbReference>
<evidence type="ECO:0000256" key="7">
    <source>
        <dbReference type="ARBA" id="ARBA00022614"/>
    </source>
</evidence>
<evidence type="ECO:0000256" key="4">
    <source>
        <dbReference type="ARBA" id="ARBA00013370"/>
    </source>
</evidence>
<dbReference type="Pfam" id="PF01462">
    <property type="entry name" value="LRRNT"/>
    <property type="match status" value="1"/>
</dbReference>
<dbReference type="InterPro" id="IPR001611">
    <property type="entry name" value="Leu-rich_rpt"/>
</dbReference>
<keyword evidence="11" id="KW-0654">Proteoglycan</keyword>
<keyword evidence="7" id="KW-0433">Leucine-rich repeat</keyword>
<dbReference type="SMART" id="SM00369">
    <property type="entry name" value="LRR_TYP"/>
    <property type="match status" value="7"/>
</dbReference>
<evidence type="ECO:0000256" key="11">
    <source>
        <dbReference type="ARBA" id="ARBA00022974"/>
    </source>
</evidence>
<dbReference type="Gene3D" id="3.80.10.10">
    <property type="entry name" value="Ribonuclease Inhibitor"/>
    <property type="match status" value="3"/>
</dbReference>
<keyword evidence="6" id="KW-0272">Extracellular matrix</keyword>
<evidence type="ECO:0000259" key="15">
    <source>
        <dbReference type="SMART" id="SM00013"/>
    </source>
</evidence>
<evidence type="ECO:0000256" key="13">
    <source>
        <dbReference type="ARBA" id="ARBA00023180"/>
    </source>
</evidence>
<evidence type="ECO:0000313" key="16">
    <source>
        <dbReference type="Proteomes" id="UP000515159"/>
    </source>
</evidence>
<dbReference type="RefSeq" id="XP_033807669.1">
    <property type="nucleotide sequence ID" value="XM_033951778.1"/>
</dbReference>
<dbReference type="GO" id="GO:0005615">
    <property type="term" value="C:extracellular space"/>
    <property type="evidence" value="ECO:0007669"/>
    <property type="project" value="TreeGrafter"/>
</dbReference>
<dbReference type="GeneID" id="117363671"/>
<name>A0A6P8RQA8_GEOSA</name>
<feature type="signal peptide" evidence="14">
    <location>
        <begin position="1"/>
        <end position="18"/>
    </location>
</feature>
<keyword evidence="12" id="KW-1015">Disulfide bond</keyword>
<comment type="subcellular location">
    <subcellularLocation>
        <location evidence="1">Secreted</location>
        <location evidence="1">Extracellular space</location>
        <location evidence="1">Extracellular matrix</location>
    </subcellularLocation>
</comment>
<dbReference type="AlphaFoldDB" id="A0A6P8RQA8"/>
<organism evidence="16 18">
    <name type="scientific">Geotrypetes seraphini</name>
    <name type="common">Gaboon caecilian</name>
    <name type="synonym">Caecilia seraphini</name>
    <dbReference type="NCBI Taxonomy" id="260995"/>
    <lineage>
        <taxon>Eukaryota</taxon>
        <taxon>Metazoa</taxon>
        <taxon>Chordata</taxon>
        <taxon>Craniata</taxon>
        <taxon>Vertebrata</taxon>
        <taxon>Euteleostomi</taxon>
        <taxon>Amphibia</taxon>
        <taxon>Gymnophiona</taxon>
        <taxon>Geotrypetes</taxon>
    </lineage>
</organism>
<dbReference type="PRINTS" id="PR00019">
    <property type="entry name" value="LEURICHRPT"/>
</dbReference>
<keyword evidence="13" id="KW-0325">Glycoprotein</keyword>
<dbReference type="SMART" id="SM00365">
    <property type="entry name" value="LRR_SD22"/>
    <property type="match status" value="5"/>
</dbReference>
<proteinExistence type="inferred from homology"/>